<comment type="caution">
    <text evidence="3">The sequence shown here is derived from an EMBL/GenBank/DDBJ whole genome shotgun (WGS) entry which is preliminary data.</text>
</comment>
<proteinExistence type="predicted"/>
<feature type="signal peptide" evidence="2">
    <location>
        <begin position="1"/>
        <end position="27"/>
    </location>
</feature>
<dbReference type="Proteomes" id="UP001218188">
    <property type="component" value="Unassembled WGS sequence"/>
</dbReference>
<evidence type="ECO:0000256" key="1">
    <source>
        <dbReference type="SAM" id="MobiDB-lite"/>
    </source>
</evidence>
<evidence type="ECO:0000313" key="4">
    <source>
        <dbReference type="Proteomes" id="UP001218188"/>
    </source>
</evidence>
<reference evidence="3" key="1">
    <citation type="submission" date="2023-03" db="EMBL/GenBank/DDBJ databases">
        <title>Massive genome expansion in bonnet fungi (Mycena s.s.) driven by repeated elements and novel gene families across ecological guilds.</title>
        <authorList>
            <consortium name="Lawrence Berkeley National Laboratory"/>
            <person name="Harder C.B."/>
            <person name="Miyauchi S."/>
            <person name="Viragh M."/>
            <person name="Kuo A."/>
            <person name="Thoen E."/>
            <person name="Andreopoulos B."/>
            <person name="Lu D."/>
            <person name="Skrede I."/>
            <person name="Drula E."/>
            <person name="Henrissat B."/>
            <person name="Morin E."/>
            <person name="Kohler A."/>
            <person name="Barry K."/>
            <person name="LaButti K."/>
            <person name="Morin E."/>
            <person name="Salamov A."/>
            <person name="Lipzen A."/>
            <person name="Mereny Z."/>
            <person name="Hegedus B."/>
            <person name="Baldrian P."/>
            <person name="Stursova M."/>
            <person name="Weitz H."/>
            <person name="Taylor A."/>
            <person name="Grigoriev I.V."/>
            <person name="Nagy L.G."/>
            <person name="Martin F."/>
            <person name="Kauserud H."/>
        </authorList>
    </citation>
    <scope>NUCLEOTIDE SEQUENCE</scope>
    <source>
        <strain evidence="3">CBHHK200</strain>
    </source>
</reference>
<accession>A0AAD6SCK4</accession>
<sequence length="378" mass="42051">MNTVPCRDAWATWFLLLSPCLVWVGQAVSSELSNTTRTGYSVVLRNPAFSLHCGGTAKECQFRGHACGEMVRMNRGVVIIESDKPSATMGVVLRARICVRGPSQRLHAAKLGCWRFGSFAARTTTTRAINADVFYNSFWLLLLSQKYYRQASLIEALVQFDLGWSHGGRHNLSDGRPGGITGNARIYCQPLRNMTVARPSFNSSVDNIKMRVPRSIRGQVVFATFLPFSTILWWSFPGPREGRGTVVGVIIRSRGGGVEPKGVEGEGRQADPRERGCRQSVKILAEEEGEKGKVEESTGQSKGSKIMMVWEAKQRAEEGMMEGAKISAKDNKEREEGRYKPQNIDRAGRVRGCGGRRVCMERRTTNKAQAREQTEDEK</sequence>
<gene>
    <name evidence="3" type="ORF">C8F04DRAFT_1239346</name>
</gene>
<feature type="chain" id="PRO_5041958510" evidence="2">
    <location>
        <begin position="28"/>
        <end position="378"/>
    </location>
</feature>
<organism evidence="3 4">
    <name type="scientific">Mycena alexandri</name>
    <dbReference type="NCBI Taxonomy" id="1745969"/>
    <lineage>
        <taxon>Eukaryota</taxon>
        <taxon>Fungi</taxon>
        <taxon>Dikarya</taxon>
        <taxon>Basidiomycota</taxon>
        <taxon>Agaricomycotina</taxon>
        <taxon>Agaricomycetes</taxon>
        <taxon>Agaricomycetidae</taxon>
        <taxon>Agaricales</taxon>
        <taxon>Marasmiineae</taxon>
        <taxon>Mycenaceae</taxon>
        <taxon>Mycena</taxon>
    </lineage>
</organism>
<feature type="compositionally biased region" description="Basic and acidic residues" evidence="1">
    <location>
        <begin position="327"/>
        <end position="339"/>
    </location>
</feature>
<dbReference type="AlphaFoldDB" id="A0AAD6SCK4"/>
<dbReference type="EMBL" id="JARJCM010000159">
    <property type="protein sequence ID" value="KAJ7025079.1"/>
    <property type="molecule type" value="Genomic_DNA"/>
</dbReference>
<evidence type="ECO:0000256" key="2">
    <source>
        <dbReference type="SAM" id="SignalP"/>
    </source>
</evidence>
<keyword evidence="2" id="KW-0732">Signal</keyword>
<name>A0AAD6SCK4_9AGAR</name>
<feature type="region of interest" description="Disordered" evidence="1">
    <location>
        <begin position="318"/>
        <end position="350"/>
    </location>
</feature>
<keyword evidence="4" id="KW-1185">Reference proteome</keyword>
<evidence type="ECO:0000313" key="3">
    <source>
        <dbReference type="EMBL" id="KAJ7025079.1"/>
    </source>
</evidence>
<protein>
    <submittedName>
        <fullName evidence="3">Uncharacterized protein</fullName>
    </submittedName>
</protein>